<dbReference type="CDD" id="cd14810">
    <property type="entry name" value="bZIP_u1"/>
    <property type="match status" value="1"/>
</dbReference>
<dbReference type="PANTHER" id="PTHR40621">
    <property type="entry name" value="TRANSCRIPTION FACTOR KAPC-RELATED"/>
    <property type="match status" value="1"/>
</dbReference>
<feature type="region of interest" description="Disordered" evidence="4">
    <location>
        <begin position="44"/>
        <end position="213"/>
    </location>
</feature>
<keyword evidence="3" id="KW-0175">Coiled coil</keyword>
<dbReference type="InterPro" id="IPR004827">
    <property type="entry name" value="bZIP"/>
</dbReference>
<evidence type="ECO:0000313" key="6">
    <source>
        <dbReference type="EMBL" id="ORZ18472.1"/>
    </source>
</evidence>
<accession>A0A1X2IKZ7</accession>
<dbReference type="EMBL" id="MCGE01000008">
    <property type="protein sequence ID" value="ORZ18472.1"/>
    <property type="molecule type" value="Genomic_DNA"/>
</dbReference>
<dbReference type="OrthoDB" id="5571888at2759"/>
<reference evidence="6 7" key="1">
    <citation type="submission" date="2016-07" db="EMBL/GenBank/DDBJ databases">
        <title>Pervasive Adenine N6-methylation of Active Genes in Fungi.</title>
        <authorList>
            <consortium name="DOE Joint Genome Institute"/>
            <person name="Mondo S.J."/>
            <person name="Dannebaum R.O."/>
            <person name="Kuo R.C."/>
            <person name="Labutti K."/>
            <person name="Haridas S."/>
            <person name="Kuo A."/>
            <person name="Salamov A."/>
            <person name="Ahrendt S.R."/>
            <person name="Lipzen A."/>
            <person name="Sullivan W."/>
            <person name="Andreopoulos W.B."/>
            <person name="Clum A."/>
            <person name="Lindquist E."/>
            <person name="Daum C."/>
            <person name="Ramamoorthy G.K."/>
            <person name="Gryganskyi A."/>
            <person name="Culley D."/>
            <person name="Magnuson J.K."/>
            <person name="James T.Y."/>
            <person name="O'Malley M.A."/>
            <person name="Stajich J.E."/>
            <person name="Spatafora J.W."/>
            <person name="Visel A."/>
            <person name="Grigoriev I.V."/>
        </authorList>
    </citation>
    <scope>NUCLEOTIDE SEQUENCE [LARGE SCALE GENOMIC DNA]</scope>
    <source>
        <strain evidence="6 7">NRRL 1336</strain>
    </source>
</reference>
<dbReference type="GO" id="GO:0001228">
    <property type="term" value="F:DNA-binding transcription activator activity, RNA polymerase II-specific"/>
    <property type="evidence" value="ECO:0007669"/>
    <property type="project" value="TreeGrafter"/>
</dbReference>
<organism evidence="6 7">
    <name type="scientific">Absidia repens</name>
    <dbReference type="NCBI Taxonomy" id="90262"/>
    <lineage>
        <taxon>Eukaryota</taxon>
        <taxon>Fungi</taxon>
        <taxon>Fungi incertae sedis</taxon>
        <taxon>Mucoromycota</taxon>
        <taxon>Mucoromycotina</taxon>
        <taxon>Mucoromycetes</taxon>
        <taxon>Mucorales</taxon>
        <taxon>Cunninghamellaceae</taxon>
        <taxon>Absidia</taxon>
    </lineage>
</organism>
<dbReference type="GO" id="GO:0000976">
    <property type="term" value="F:transcription cis-regulatory region binding"/>
    <property type="evidence" value="ECO:0007669"/>
    <property type="project" value="InterPro"/>
</dbReference>
<feature type="compositionally biased region" description="Polar residues" evidence="4">
    <location>
        <begin position="104"/>
        <end position="117"/>
    </location>
</feature>
<evidence type="ECO:0000259" key="5">
    <source>
        <dbReference type="PROSITE" id="PS50217"/>
    </source>
</evidence>
<dbReference type="GO" id="GO:0090575">
    <property type="term" value="C:RNA polymerase II transcription regulator complex"/>
    <property type="evidence" value="ECO:0007669"/>
    <property type="project" value="TreeGrafter"/>
</dbReference>
<name>A0A1X2IKZ7_9FUNG</name>
<dbReference type="SUPFAM" id="SSF57959">
    <property type="entry name" value="Leucine zipper domain"/>
    <property type="match status" value="1"/>
</dbReference>
<evidence type="ECO:0000313" key="7">
    <source>
        <dbReference type="Proteomes" id="UP000193560"/>
    </source>
</evidence>
<keyword evidence="7" id="KW-1185">Reference proteome</keyword>
<dbReference type="PROSITE" id="PS00036">
    <property type="entry name" value="BZIP_BASIC"/>
    <property type="match status" value="1"/>
</dbReference>
<dbReference type="AlphaFoldDB" id="A0A1X2IKZ7"/>
<feature type="compositionally biased region" description="Low complexity" evidence="4">
    <location>
        <begin position="175"/>
        <end position="209"/>
    </location>
</feature>
<keyword evidence="2" id="KW-0539">Nucleus</keyword>
<evidence type="ECO:0000256" key="4">
    <source>
        <dbReference type="SAM" id="MobiDB-lite"/>
    </source>
</evidence>
<dbReference type="InterPro" id="IPR050936">
    <property type="entry name" value="AP-1-like"/>
</dbReference>
<gene>
    <name evidence="6" type="ORF">BCR42DRAFT_227467</name>
</gene>
<comment type="subcellular location">
    <subcellularLocation>
        <location evidence="1">Nucleus</location>
    </subcellularLocation>
</comment>
<comment type="caution">
    <text evidence="6">The sequence shown here is derived from an EMBL/GenBank/DDBJ whole genome shotgun (WGS) entry which is preliminary data.</text>
</comment>
<proteinExistence type="predicted"/>
<evidence type="ECO:0000256" key="3">
    <source>
        <dbReference type="SAM" id="Coils"/>
    </source>
</evidence>
<dbReference type="SMART" id="SM00338">
    <property type="entry name" value="BRLZ"/>
    <property type="match status" value="1"/>
</dbReference>
<dbReference type="PANTHER" id="PTHR40621:SF10">
    <property type="entry name" value="BZIP DOMAIN-CONTAINING PROTEIN"/>
    <property type="match status" value="1"/>
</dbReference>
<feature type="compositionally biased region" description="Low complexity" evidence="4">
    <location>
        <begin position="45"/>
        <end position="63"/>
    </location>
</feature>
<feature type="compositionally biased region" description="Polar residues" evidence="4">
    <location>
        <begin position="128"/>
        <end position="174"/>
    </location>
</feature>
<dbReference type="PROSITE" id="PS50217">
    <property type="entry name" value="BZIP"/>
    <property type="match status" value="1"/>
</dbReference>
<sequence>MFCGSSFGCGYHHSPSSSHFPTTEQIKQLIELAKHQLALRASQTNGNNNSVNNTNSASCSSSNQDVPIKSETASSSTTSSSGAAVSSSDSSTSPSASHLAAHLANTNLFGNSSNLPDTVSPEYLMKPPTTTSAVADQQQRQPTDTSSMLSKSTLINTEQDGINSSPSSLDNNVLTPMDTTEESTTTSATKMKKAPSSSLSSLPSNNNASARRDSLLGDDIGSLEAYAESDGIDIKKLTPKERRQLRNKISARNFRVRRKEYITTLEQQVNDHKKHAEGLAERLGMVENENKQLRQEVDTLKRQNLLLQQQQILQPQAC</sequence>
<dbReference type="Gene3D" id="1.20.5.170">
    <property type="match status" value="1"/>
</dbReference>
<dbReference type="InterPro" id="IPR046347">
    <property type="entry name" value="bZIP_sf"/>
</dbReference>
<feature type="domain" description="BZIP" evidence="5">
    <location>
        <begin position="240"/>
        <end position="300"/>
    </location>
</feature>
<dbReference type="STRING" id="90262.A0A1X2IKZ7"/>
<dbReference type="Proteomes" id="UP000193560">
    <property type="component" value="Unassembled WGS sequence"/>
</dbReference>
<feature type="compositionally biased region" description="Low complexity" evidence="4">
    <location>
        <begin position="70"/>
        <end position="97"/>
    </location>
</feature>
<feature type="coiled-coil region" evidence="3">
    <location>
        <begin position="262"/>
        <end position="310"/>
    </location>
</feature>
<evidence type="ECO:0000256" key="1">
    <source>
        <dbReference type="ARBA" id="ARBA00004123"/>
    </source>
</evidence>
<dbReference type="Pfam" id="PF00170">
    <property type="entry name" value="bZIP_1"/>
    <property type="match status" value="1"/>
</dbReference>
<protein>
    <recommendedName>
        <fullName evidence="5">BZIP domain-containing protein</fullName>
    </recommendedName>
</protein>
<evidence type="ECO:0000256" key="2">
    <source>
        <dbReference type="ARBA" id="ARBA00023242"/>
    </source>
</evidence>